<evidence type="ECO:0000313" key="2">
    <source>
        <dbReference type="EMBL" id="CTQ71128.1"/>
    </source>
</evidence>
<dbReference type="PANTHER" id="PTHR33164">
    <property type="entry name" value="TRANSCRIPTIONAL REGULATOR, MARR FAMILY"/>
    <property type="match status" value="1"/>
</dbReference>
<dbReference type="InterPro" id="IPR036390">
    <property type="entry name" value="WH_DNA-bd_sf"/>
</dbReference>
<dbReference type="STRING" id="388408.LAX5112_02727"/>
<dbReference type="Pfam" id="PF12802">
    <property type="entry name" value="MarR_2"/>
    <property type="match status" value="1"/>
</dbReference>
<evidence type="ECO:0000313" key="3">
    <source>
        <dbReference type="Proteomes" id="UP000053235"/>
    </source>
</evidence>
<dbReference type="OrthoDB" id="8906692at2"/>
<dbReference type="GO" id="GO:0003700">
    <property type="term" value="F:DNA-binding transcription factor activity"/>
    <property type="evidence" value="ECO:0007669"/>
    <property type="project" value="InterPro"/>
</dbReference>
<dbReference type="Gene3D" id="1.10.10.10">
    <property type="entry name" value="Winged helix-like DNA-binding domain superfamily/Winged helix DNA-binding domain"/>
    <property type="match status" value="1"/>
</dbReference>
<dbReference type="InterPro" id="IPR000835">
    <property type="entry name" value="HTH_MarR-typ"/>
</dbReference>
<dbReference type="InterPro" id="IPR036388">
    <property type="entry name" value="WH-like_DNA-bd_sf"/>
</dbReference>
<protein>
    <submittedName>
        <fullName evidence="2">Multidrug resistance operon repressor</fullName>
    </submittedName>
</protein>
<sequence length="163" mass="18160">MTEHGNETDFTPNGFQLETFFPYLVRVFYSDVTRALSDVYQRDYGMAPAEWRVMAILGSSVEGLQASEIVHRSSMDKVVVSRAVKRMEDRGFLTRQSNEADGRSYLLSLSKSGRSAFQDLAPKLLAVEQKMLGGLAPQEIEAMLDIMTRIRANLDAETGETGA</sequence>
<reference evidence="3" key="1">
    <citation type="submission" date="2015-07" db="EMBL/GenBank/DDBJ databases">
        <authorList>
            <person name="Rodrigo-Torres Lidia"/>
            <person name="Arahal R.David."/>
        </authorList>
    </citation>
    <scope>NUCLEOTIDE SEQUENCE [LARGE SCALE GENOMIC DNA]</scope>
    <source>
        <strain evidence="3">CECT 5112</strain>
    </source>
</reference>
<dbReference type="SMART" id="SM00347">
    <property type="entry name" value="HTH_MARR"/>
    <property type="match status" value="1"/>
</dbReference>
<dbReference type="Proteomes" id="UP000053235">
    <property type="component" value="Unassembled WGS sequence"/>
</dbReference>
<dbReference type="GO" id="GO:0006950">
    <property type="term" value="P:response to stress"/>
    <property type="evidence" value="ECO:0007669"/>
    <property type="project" value="TreeGrafter"/>
</dbReference>
<name>A0A0M7A7Q9_9HYPH</name>
<dbReference type="SUPFAM" id="SSF46785">
    <property type="entry name" value="Winged helix' DNA-binding domain"/>
    <property type="match status" value="1"/>
</dbReference>
<proteinExistence type="predicted"/>
<feature type="domain" description="HTH marR-type" evidence="1">
    <location>
        <begin position="17"/>
        <end position="152"/>
    </location>
</feature>
<dbReference type="PRINTS" id="PR00598">
    <property type="entry name" value="HTHMARR"/>
</dbReference>
<dbReference type="EMBL" id="CXWD01000009">
    <property type="protein sequence ID" value="CTQ71128.1"/>
    <property type="molecule type" value="Genomic_DNA"/>
</dbReference>
<gene>
    <name evidence="2" type="primary">mexR</name>
    <name evidence="2" type="ORF">LAX5112_02727</name>
</gene>
<keyword evidence="3" id="KW-1185">Reference proteome</keyword>
<evidence type="ECO:0000259" key="1">
    <source>
        <dbReference type="PROSITE" id="PS50995"/>
    </source>
</evidence>
<dbReference type="AlphaFoldDB" id="A0A0M7A7Q9"/>
<dbReference type="RefSeq" id="WP_055672277.1">
    <property type="nucleotide sequence ID" value="NZ_CXWD01000009.1"/>
</dbReference>
<dbReference type="InterPro" id="IPR039422">
    <property type="entry name" value="MarR/SlyA-like"/>
</dbReference>
<dbReference type="PANTHER" id="PTHR33164:SF43">
    <property type="entry name" value="HTH-TYPE TRANSCRIPTIONAL REPRESSOR YETL"/>
    <property type="match status" value="1"/>
</dbReference>
<organism evidence="2 3">
    <name type="scientific">Roseibium alexandrii</name>
    <dbReference type="NCBI Taxonomy" id="388408"/>
    <lineage>
        <taxon>Bacteria</taxon>
        <taxon>Pseudomonadati</taxon>
        <taxon>Pseudomonadota</taxon>
        <taxon>Alphaproteobacteria</taxon>
        <taxon>Hyphomicrobiales</taxon>
        <taxon>Stappiaceae</taxon>
        <taxon>Roseibium</taxon>
    </lineage>
</organism>
<accession>A0A0M7A7Q9</accession>
<dbReference type="PROSITE" id="PS50995">
    <property type="entry name" value="HTH_MARR_2"/>
    <property type="match status" value="1"/>
</dbReference>